<dbReference type="RefSeq" id="WP_248411774.1">
    <property type="nucleotide sequence ID" value="NZ_JALPQF010000002.1"/>
</dbReference>
<feature type="signal peptide" evidence="1">
    <location>
        <begin position="1"/>
        <end position="22"/>
    </location>
</feature>
<dbReference type="PROSITE" id="PS51257">
    <property type="entry name" value="PROKAR_LIPOPROTEIN"/>
    <property type="match status" value="1"/>
</dbReference>
<reference evidence="2" key="1">
    <citation type="submission" date="2022-04" db="EMBL/GenBank/DDBJ databases">
        <authorList>
            <person name="Ren T."/>
        </authorList>
    </citation>
    <scope>NUCLEOTIDE SEQUENCE</scope>
    <source>
        <strain evidence="2">F63249</strain>
    </source>
</reference>
<feature type="chain" id="PRO_5046034284" evidence="1">
    <location>
        <begin position="23"/>
        <end position="159"/>
    </location>
</feature>
<sequence length="159" mass="17178">MKKFFLNLFVLTGLVLSTACSSDDDGGNGGGASDELVVTIDGQTITFNSIIVDEDTFTDDGDTYTELDVTATINGDSTRVIQFGLEAGDTGADAVYYFEYTVEGETYFYGFDNSFSSVVSINDGSRLTMTFSGTLYGYDSESEESVELMLQNGTIDVVY</sequence>
<proteinExistence type="predicted"/>
<dbReference type="EMBL" id="JALPQF010000002">
    <property type="protein sequence ID" value="MCK8479451.1"/>
    <property type="molecule type" value="Genomic_DNA"/>
</dbReference>
<keyword evidence="3" id="KW-1185">Reference proteome</keyword>
<accession>A0ABT0H506</accession>
<gene>
    <name evidence="2" type="ORF">MUY34_02400</name>
</gene>
<dbReference type="Proteomes" id="UP001203687">
    <property type="component" value="Unassembled WGS sequence"/>
</dbReference>
<name>A0ABT0H506_9FLAO</name>
<evidence type="ECO:0000313" key="2">
    <source>
        <dbReference type="EMBL" id="MCK8479451.1"/>
    </source>
</evidence>
<evidence type="ECO:0000313" key="3">
    <source>
        <dbReference type="Proteomes" id="UP001203687"/>
    </source>
</evidence>
<protein>
    <submittedName>
        <fullName evidence="2">Uncharacterized protein</fullName>
    </submittedName>
</protein>
<evidence type="ECO:0000256" key="1">
    <source>
        <dbReference type="SAM" id="SignalP"/>
    </source>
</evidence>
<organism evidence="2 3">
    <name type="scientific">Psychroserpens algicola</name>
    <dbReference type="NCBI Taxonomy" id="1719034"/>
    <lineage>
        <taxon>Bacteria</taxon>
        <taxon>Pseudomonadati</taxon>
        <taxon>Bacteroidota</taxon>
        <taxon>Flavobacteriia</taxon>
        <taxon>Flavobacteriales</taxon>
        <taxon>Flavobacteriaceae</taxon>
        <taxon>Psychroserpens</taxon>
    </lineage>
</organism>
<keyword evidence="1" id="KW-0732">Signal</keyword>
<comment type="caution">
    <text evidence="2">The sequence shown here is derived from an EMBL/GenBank/DDBJ whole genome shotgun (WGS) entry which is preliminary data.</text>
</comment>